<dbReference type="Proteomes" id="UP000712080">
    <property type="component" value="Unassembled WGS sequence"/>
</dbReference>
<comment type="caution">
    <text evidence="1">The sequence shown here is derived from an EMBL/GenBank/DDBJ whole genome shotgun (WGS) entry which is preliminary data.</text>
</comment>
<organism evidence="1 2">
    <name type="scientific">Flavobacterium silvaticum</name>
    <dbReference type="NCBI Taxonomy" id="1852020"/>
    <lineage>
        <taxon>Bacteria</taxon>
        <taxon>Pseudomonadati</taxon>
        <taxon>Bacteroidota</taxon>
        <taxon>Flavobacteriia</taxon>
        <taxon>Flavobacteriales</taxon>
        <taxon>Flavobacteriaceae</taxon>
        <taxon>Flavobacterium</taxon>
    </lineage>
</organism>
<gene>
    <name evidence="1" type="ORF">G6047_13320</name>
</gene>
<keyword evidence="2" id="KW-1185">Reference proteome</keyword>
<evidence type="ECO:0000313" key="1">
    <source>
        <dbReference type="EMBL" id="NMH29019.1"/>
    </source>
</evidence>
<evidence type="ECO:0000313" key="2">
    <source>
        <dbReference type="Proteomes" id="UP000712080"/>
    </source>
</evidence>
<proteinExistence type="predicted"/>
<name>A0A972FMY7_9FLAO</name>
<sequence length="196" mass="21710">MKQFIKYLFATSLVLSLFSCDDEDGFYNEKYVDTTQLVTIDGDSEFHAGENLYVGSSIPRYISEPGFSDLLDIYGTTGGATAFTFSYILEKQDIDGEWIFVDFTDVSIDVQEGSAENGSFILAHAEYSQTTDEYNYYGGIPLASAGEYRLSFGVNSDSTNEVEFRSESSGNNINLNLISDMAGLDANGYYHFTVLP</sequence>
<dbReference type="PROSITE" id="PS51257">
    <property type="entry name" value="PROKAR_LIPOPROTEIN"/>
    <property type="match status" value="1"/>
</dbReference>
<accession>A0A972FMY7</accession>
<dbReference type="AlphaFoldDB" id="A0A972FMY7"/>
<reference evidence="1" key="1">
    <citation type="submission" date="2020-02" db="EMBL/GenBank/DDBJ databases">
        <title>Flavobacterium sp. genome.</title>
        <authorList>
            <person name="Jung H.S."/>
            <person name="Baek J.H."/>
            <person name="Jeon C.O."/>
        </authorList>
    </citation>
    <scope>NUCLEOTIDE SEQUENCE</scope>
    <source>
        <strain evidence="1">SE-s28</strain>
    </source>
</reference>
<dbReference type="RefSeq" id="WP_169528118.1">
    <property type="nucleotide sequence ID" value="NZ_JAAMPU010000107.1"/>
</dbReference>
<protein>
    <submittedName>
        <fullName evidence="1">Uncharacterized protein</fullName>
    </submittedName>
</protein>
<dbReference type="EMBL" id="JAAMPU010000107">
    <property type="protein sequence ID" value="NMH29019.1"/>
    <property type="molecule type" value="Genomic_DNA"/>
</dbReference>